<name>A0A132E127_BURVI</name>
<proteinExistence type="predicted"/>
<comment type="caution">
    <text evidence="1">The sequence shown here is derived from an EMBL/GenBank/DDBJ whole genome shotgun (WGS) entry which is preliminary data.</text>
</comment>
<dbReference type="PIRSF" id="PIRSF010372">
    <property type="entry name" value="PaiB"/>
    <property type="match status" value="1"/>
</dbReference>
<dbReference type="PANTHER" id="PTHR35802">
    <property type="entry name" value="PROTEASE SYNTHASE AND SPORULATION PROTEIN PAI 2"/>
    <property type="match status" value="1"/>
</dbReference>
<sequence length="212" mass="23309">MYVPADFAESNPDALRELIVQHPFGSLVTHGASGLDANHLPFELLPRDGGLGELHAHVARANPLWQEVANGDDVLVIFRAGDAYISPNWYPSKHVAHRQVPTWNYVVVHAYGRITVRDDEKFVRGVVARLTRTHEASQPVPWKMADAPKDYLDALLQSIVGLQIEITRLVGKRKLSQTKAADDIRGAADALIANGQVAIGDAMLEQADAKRQ</sequence>
<reference evidence="1 2" key="1">
    <citation type="submission" date="2018-03" db="EMBL/GenBank/DDBJ databases">
        <authorList>
            <person name="Nguyen K."/>
            <person name="Fouts D."/>
            <person name="Sutton G."/>
        </authorList>
    </citation>
    <scope>NUCLEOTIDE SEQUENCE [LARGE SCALE GENOMIC DNA]</scope>
    <source>
        <strain evidence="1 2">AU3578</strain>
    </source>
</reference>
<dbReference type="PANTHER" id="PTHR35802:SF1">
    <property type="entry name" value="PROTEASE SYNTHASE AND SPORULATION PROTEIN PAI 2"/>
    <property type="match status" value="1"/>
</dbReference>
<protein>
    <submittedName>
        <fullName evidence="1">FMN-binding negative transcriptional regulator</fullName>
    </submittedName>
</protein>
<dbReference type="RefSeq" id="WP_059460985.1">
    <property type="nucleotide sequence ID" value="NZ_CADFFA010000009.1"/>
</dbReference>
<dbReference type="InterPro" id="IPR007396">
    <property type="entry name" value="TR_PAI2-type"/>
</dbReference>
<dbReference type="InterPro" id="IPR012349">
    <property type="entry name" value="Split_barrel_FMN-bd"/>
</dbReference>
<dbReference type="SUPFAM" id="SSF50475">
    <property type="entry name" value="FMN-binding split barrel"/>
    <property type="match status" value="1"/>
</dbReference>
<organism evidence="1 2">
    <name type="scientific">Burkholderia vietnamiensis</name>
    <dbReference type="NCBI Taxonomy" id="60552"/>
    <lineage>
        <taxon>Bacteria</taxon>
        <taxon>Pseudomonadati</taxon>
        <taxon>Pseudomonadota</taxon>
        <taxon>Betaproteobacteria</taxon>
        <taxon>Burkholderiales</taxon>
        <taxon>Burkholderiaceae</taxon>
        <taxon>Burkholderia</taxon>
        <taxon>Burkholderia cepacia complex</taxon>
    </lineage>
</organism>
<dbReference type="Gene3D" id="2.30.110.10">
    <property type="entry name" value="Electron Transport, Fmn-binding Protein, Chain A"/>
    <property type="match status" value="1"/>
</dbReference>
<gene>
    <name evidence="1" type="ORF">C6T65_15585</name>
</gene>
<accession>A0A132E127</accession>
<dbReference type="Proteomes" id="UP000237632">
    <property type="component" value="Unassembled WGS sequence"/>
</dbReference>
<dbReference type="AlphaFoldDB" id="A0A132E127"/>
<dbReference type="EMBL" id="PVHK01000108">
    <property type="protein sequence ID" value="PRH41410.1"/>
    <property type="molecule type" value="Genomic_DNA"/>
</dbReference>
<evidence type="ECO:0000313" key="1">
    <source>
        <dbReference type="EMBL" id="PRH41410.1"/>
    </source>
</evidence>
<evidence type="ECO:0000313" key="2">
    <source>
        <dbReference type="Proteomes" id="UP000237632"/>
    </source>
</evidence>
<dbReference type="Pfam" id="PF04299">
    <property type="entry name" value="FMN_bind_2"/>
    <property type="match status" value="1"/>
</dbReference>